<feature type="transmembrane region" description="Helical" evidence="2">
    <location>
        <begin position="61"/>
        <end position="81"/>
    </location>
</feature>
<keyword evidence="2" id="KW-0472">Membrane</keyword>
<dbReference type="InterPro" id="IPR036259">
    <property type="entry name" value="MFS_trans_sf"/>
</dbReference>
<dbReference type="EMBL" id="KE384724">
    <property type="protein sequence ID" value="KJK82339.1"/>
    <property type="molecule type" value="Genomic_DNA"/>
</dbReference>
<dbReference type="PANTHER" id="PTHR23520">
    <property type="entry name" value="TRANSPORTER, PUTATIVE (AFU_ORTHOLOGUE AFUA_3G04000)-RELATED"/>
    <property type="match status" value="1"/>
</dbReference>
<proteinExistence type="predicted"/>
<evidence type="ECO:0000256" key="2">
    <source>
        <dbReference type="SAM" id="Phobius"/>
    </source>
</evidence>
<dbReference type="Proteomes" id="UP000054544">
    <property type="component" value="Unassembled WGS sequence"/>
</dbReference>
<dbReference type="InterPro" id="IPR011701">
    <property type="entry name" value="MFS"/>
</dbReference>
<dbReference type="PANTHER" id="PTHR23520:SF5">
    <property type="entry name" value="TRANSPORTER, PUTATIVE (AFU_ORTHOLOGUE AFUA_3G04000)-RELATED"/>
    <property type="match status" value="1"/>
</dbReference>
<dbReference type="GO" id="GO:0022857">
    <property type="term" value="F:transmembrane transporter activity"/>
    <property type="evidence" value="ECO:0007669"/>
    <property type="project" value="InterPro"/>
</dbReference>
<feature type="transmembrane region" description="Helical" evidence="2">
    <location>
        <begin position="180"/>
        <end position="207"/>
    </location>
</feature>
<dbReference type="SUPFAM" id="SSF103473">
    <property type="entry name" value="MFS general substrate transporter"/>
    <property type="match status" value="1"/>
</dbReference>
<feature type="domain" description="Major facilitator superfamily (MFS) profile" evidence="3">
    <location>
        <begin position="178"/>
        <end position="371"/>
    </location>
</feature>
<dbReference type="Pfam" id="PF07690">
    <property type="entry name" value="MFS_1"/>
    <property type="match status" value="2"/>
</dbReference>
<organism evidence="4 5">
    <name type="scientific">Metarhizium anisopliae BRIP 53293</name>
    <dbReference type="NCBI Taxonomy" id="1291518"/>
    <lineage>
        <taxon>Eukaryota</taxon>
        <taxon>Fungi</taxon>
        <taxon>Dikarya</taxon>
        <taxon>Ascomycota</taxon>
        <taxon>Pezizomycotina</taxon>
        <taxon>Sordariomycetes</taxon>
        <taxon>Hypocreomycetidae</taxon>
        <taxon>Hypocreales</taxon>
        <taxon>Clavicipitaceae</taxon>
        <taxon>Metarhizium</taxon>
    </lineage>
</organism>
<feature type="transmembrane region" description="Helical" evidence="2">
    <location>
        <begin position="334"/>
        <end position="357"/>
    </location>
</feature>
<dbReference type="InterPro" id="IPR020846">
    <property type="entry name" value="MFS_dom"/>
</dbReference>
<evidence type="ECO:0000259" key="3">
    <source>
        <dbReference type="PROSITE" id="PS50850"/>
    </source>
</evidence>
<keyword evidence="2" id="KW-0812">Transmembrane</keyword>
<feature type="transmembrane region" description="Helical" evidence="2">
    <location>
        <begin position="219"/>
        <end position="240"/>
    </location>
</feature>
<reference evidence="5" key="1">
    <citation type="journal article" date="2014" name="BMC Genomics">
        <title>The genome sequence of the biocontrol fungus Metarhizium anisopliae and comparative genomics of Metarhizium species.</title>
        <authorList>
            <person name="Pattemore J.A."/>
            <person name="Hane J.K."/>
            <person name="Williams A.H."/>
            <person name="Wilson B.A."/>
            <person name="Stodart B.J."/>
            <person name="Ash G.J."/>
        </authorList>
    </citation>
    <scope>NUCLEOTIDE SEQUENCE [LARGE SCALE GENOMIC DNA]</scope>
    <source>
        <strain evidence="5">BRIP 53293</strain>
    </source>
</reference>
<evidence type="ECO:0000313" key="4">
    <source>
        <dbReference type="EMBL" id="KJK82339.1"/>
    </source>
</evidence>
<name>A0A0D9P7Z6_METAN</name>
<accession>A0A0D9P7Z6</accession>
<dbReference type="Gene3D" id="1.20.1250.20">
    <property type="entry name" value="MFS general substrate transporter like domains"/>
    <property type="match status" value="2"/>
</dbReference>
<feature type="transmembrane region" description="Helical" evidence="2">
    <location>
        <begin position="260"/>
        <end position="281"/>
    </location>
</feature>
<dbReference type="STRING" id="1291518.A0A0D9P7Z6"/>
<dbReference type="GO" id="GO:0000329">
    <property type="term" value="C:fungal-type vacuole membrane"/>
    <property type="evidence" value="ECO:0007669"/>
    <property type="project" value="TreeGrafter"/>
</dbReference>
<evidence type="ECO:0000313" key="5">
    <source>
        <dbReference type="Proteomes" id="UP000054544"/>
    </source>
</evidence>
<protein>
    <recommendedName>
        <fullName evidence="3">Major facilitator superfamily (MFS) profile domain-containing protein</fullName>
    </recommendedName>
</protein>
<keyword evidence="5" id="KW-1185">Reference proteome</keyword>
<sequence length="371" mass="39695">MPGLLSRALAELGLATLASCAPDIRLLMAQRFTRLFAYGASTLILVSYLESLGHDRAQSGLFMTLTLAGDMVISFFLTLAADSIGRRATLAAGAVLMALSGVAFALFRNYWVLLAAAVLGVISPSGNEIGPFRAVEESIVAHLTAREERSDPLLAAAGEAPPARRSWRSLMPHVTAESRAIAATLCLLFGLDAFASGLAPLSWVTFYFRSRFGIEEGRLGSIFFVTSLISAASVIVASSISKRLGNVKTMVFTHLPSSVFLALLPLPSNVSLSLTLLALRACTQSMDVAPRSAFLAAILLPSERTAVMGLVNVVKTSAQSLGPLITGVLANHDLFWVSFVCAGSLKVCYDLGLLVVFKERERRRARDEETR</sequence>
<feature type="transmembrane region" description="Helical" evidence="2">
    <location>
        <begin position="88"/>
        <end position="107"/>
    </location>
</feature>
<keyword evidence="2" id="KW-1133">Transmembrane helix</keyword>
<dbReference type="AlphaFoldDB" id="A0A0D9P7Z6"/>
<dbReference type="PROSITE" id="PS50850">
    <property type="entry name" value="MFS"/>
    <property type="match status" value="1"/>
</dbReference>
<dbReference type="OrthoDB" id="10027823at2759"/>
<evidence type="ECO:0000256" key="1">
    <source>
        <dbReference type="ARBA" id="ARBA00004141"/>
    </source>
</evidence>
<comment type="subcellular location">
    <subcellularLocation>
        <location evidence="1">Membrane</location>
        <topology evidence="1">Multi-pass membrane protein</topology>
    </subcellularLocation>
</comment>
<feature type="transmembrane region" description="Helical" evidence="2">
    <location>
        <begin position="32"/>
        <end position="49"/>
    </location>
</feature>
<gene>
    <name evidence="4" type="ORF">H634G_02533</name>
</gene>